<dbReference type="GO" id="GO:0006816">
    <property type="term" value="P:calcium ion transport"/>
    <property type="evidence" value="ECO:0007669"/>
    <property type="project" value="TreeGrafter"/>
</dbReference>
<sequence>MVKKKLHIKEFTTRQRCTLPIGNIVKKLLPRIPVMGWNWLFIMLMHLQAGVSQIPNNNADLDELSSVVPDHMGYMWPGRVTGATELGECEGLGFQNASRNTCGFCTGGTTMLSDKYYLNCAGKCDGDKTSIDCHGDCKGSAYMDECSGECIGGNSPKTERDVKSYRDCRGSCTSSGIQLFTDSCGVCHTGTSPFQDCTNRCYPPGKERFMAKTVCGRCVGGTTGIPESEVLDACGNCKNDGIECPCNGTGNPDPCGMCNGGGGYCLRVIRFQPRALPVNTKVMVEIEGAFRKRVTNIKCIFIEVIGDEKLNGTEFSGSGNGTHVKCSVQLKLGSYRVGVKLDVGDPPEEDFVEDSELIVYNTAEYTTMSPTRAVFDRGGSQELIVTFSGSRVPRLPLICVISGDGWPTDKRLAPSEANTLDTCIIPYPNSSVELNIAQSFNGIHTFKKIFPLRFYASPPKMPKHYIAEDGHAVVIVFDKPVNLCNLDKCSAILNNETLARLGEGATCKWATKQQLIISMQNAVKADSIRVTFLKGVLKQDGQRFALPKNESLTIDVFYPDQNYIAEIAISGPTTVPYCCTFTLTGHFSSPKGDADFDWTAYREDGQGLDKSLSNALLGAKSSSLTLDASLLEVNATYTFVLTAEQPMNKKIEARHTISSVPYIGPLVTAYSDAITQSSVTVDQRIILRADINIPDCSTTDEHVHLMWSVSNPEVRFNFKARDEYVYIIEPYSLPENSIVNFYANAYFGNRYNVTYSRIQLRVEPMKLRSGIKGTSKRVVGNKGGTLVLKSENLNKGLPLVYQWRCSDQDGPVCYNYKENASETLLVPRRLQNKPKLEIPCVNLKPGKILTFELQVYNARNSFQSSPVASTVVVVEDKEIPLVTIEKVLADASRPVQQHPKTKAYDIPAGLPVAVHASVTAIKSPIKSVKWEIKGFSSAYTYTAKNSVTVLLLEEGFLVDHGIYLIGLSACNAKGGCGIANLTIRADPGIALCKVDLQPYVEYEPVKIEVKGCSVPIGRQPVTYQLYLHSLSSVFPFSVPQTSTIFNVPGPPQQTSNGTQISVQVCDKYMMCTIFNGPVTPVTLTEIREEDREKLISKAALAVENRNLLPAISMLLTAASDPNVQLDKNQIDHMLNAAANATDKRFMDVNQLALIYSAMLPLLRRKEENIKLKALDVMKRATTLAFAHNEKIPTSVLALGHSNSAEALESCKSDSVVSRRVKEVLDVFIEKISAAIPLGSKVQLASKYPGYPSTLVFRQLLDNTPIYLKAKSNNGLMEGSVRFEDVVRERLRNRKCKKKPADCEGLVVALTLYPSQTPYPTKPKKTSPVMEVTLRRPEDGAPLIVSNVPNAIKIALSHKGNNTEAQEKGILYRCSFWDESLKEWSEVGIVTYGVDGDVMRCWSSHLTAFAVVEAYSGLSTGAIVGIVVTVLMGIFIIMMFAFFFFRKKQAANARVSHETLPKRDKLQSSNGSSVVKVKAVTP</sequence>
<comment type="subcellular location">
    <subcellularLocation>
        <location evidence="1">Membrane</location>
    </subcellularLocation>
</comment>
<dbReference type="InterPro" id="IPR000203">
    <property type="entry name" value="GPS"/>
</dbReference>
<evidence type="ECO:0000256" key="4">
    <source>
        <dbReference type="ARBA" id="ARBA00022989"/>
    </source>
</evidence>
<dbReference type="PANTHER" id="PTHR46730">
    <property type="entry name" value="POLYCYSTIN-1"/>
    <property type="match status" value="1"/>
</dbReference>
<evidence type="ECO:0000256" key="5">
    <source>
        <dbReference type="ARBA" id="ARBA00023136"/>
    </source>
</evidence>
<gene>
    <name evidence="9" type="ORF">LARSCL_LOCUS9816</name>
</gene>
<keyword evidence="2 7" id="KW-0812">Transmembrane</keyword>
<feature type="transmembrane region" description="Helical" evidence="7">
    <location>
        <begin position="1421"/>
        <end position="1444"/>
    </location>
</feature>
<keyword evidence="4 7" id="KW-1133">Transmembrane helix</keyword>
<proteinExistence type="predicted"/>
<feature type="domain" description="PKD/REJ-like" evidence="8">
    <location>
        <begin position="690"/>
        <end position="1075"/>
    </location>
</feature>
<evidence type="ECO:0000259" key="8">
    <source>
        <dbReference type="Pfam" id="PF02010"/>
    </source>
</evidence>
<dbReference type="GO" id="GO:0005886">
    <property type="term" value="C:plasma membrane"/>
    <property type="evidence" value="ECO:0007669"/>
    <property type="project" value="TreeGrafter"/>
</dbReference>
<evidence type="ECO:0000313" key="9">
    <source>
        <dbReference type="EMBL" id="CAL1278504.1"/>
    </source>
</evidence>
<evidence type="ECO:0000256" key="3">
    <source>
        <dbReference type="ARBA" id="ARBA00022737"/>
    </source>
</evidence>
<keyword evidence="10" id="KW-1185">Reference proteome</keyword>
<evidence type="ECO:0000313" key="10">
    <source>
        <dbReference type="Proteomes" id="UP001497382"/>
    </source>
</evidence>
<dbReference type="InterPro" id="IPR002859">
    <property type="entry name" value="PKD/REJ-like"/>
</dbReference>
<reference evidence="9 10" key="1">
    <citation type="submission" date="2024-04" db="EMBL/GenBank/DDBJ databases">
        <authorList>
            <person name="Rising A."/>
            <person name="Reimegard J."/>
            <person name="Sonavane S."/>
            <person name="Akerstrom W."/>
            <person name="Nylinder S."/>
            <person name="Hedman E."/>
            <person name="Kallberg Y."/>
        </authorList>
    </citation>
    <scope>NUCLEOTIDE SEQUENCE [LARGE SCALE GENOMIC DNA]</scope>
</reference>
<dbReference type="Gene3D" id="2.60.220.50">
    <property type="match status" value="1"/>
</dbReference>
<dbReference type="PANTHER" id="PTHR46730:SF1">
    <property type="entry name" value="PLAT DOMAIN-CONTAINING PROTEIN"/>
    <property type="match status" value="1"/>
</dbReference>
<evidence type="ECO:0000256" key="2">
    <source>
        <dbReference type="ARBA" id="ARBA00022692"/>
    </source>
</evidence>
<dbReference type="GO" id="GO:0005261">
    <property type="term" value="F:monoatomic cation channel activity"/>
    <property type="evidence" value="ECO:0007669"/>
    <property type="project" value="TreeGrafter"/>
</dbReference>
<dbReference type="EMBL" id="CAXIEN010000113">
    <property type="protein sequence ID" value="CAL1278504.1"/>
    <property type="molecule type" value="Genomic_DNA"/>
</dbReference>
<keyword evidence="5 7" id="KW-0472">Membrane</keyword>
<accession>A0AAV2A562</accession>
<comment type="caution">
    <text evidence="9">The sequence shown here is derived from an EMBL/GenBank/DDBJ whole genome shotgun (WGS) entry which is preliminary data.</text>
</comment>
<evidence type="ECO:0000256" key="6">
    <source>
        <dbReference type="SAM" id="MobiDB-lite"/>
    </source>
</evidence>
<feature type="region of interest" description="Disordered" evidence="6">
    <location>
        <begin position="1461"/>
        <end position="1481"/>
    </location>
</feature>
<keyword evidence="3" id="KW-0677">Repeat</keyword>
<dbReference type="Pfam" id="PF02010">
    <property type="entry name" value="REJ"/>
    <property type="match status" value="1"/>
</dbReference>
<dbReference type="Proteomes" id="UP001497382">
    <property type="component" value="Unassembled WGS sequence"/>
</dbReference>
<evidence type="ECO:0000256" key="7">
    <source>
        <dbReference type="SAM" id="Phobius"/>
    </source>
</evidence>
<evidence type="ECO:0000256" key="1">
    <source>
        <dbReference type="ARBA" id="ARBA00004370"/>
    </source>
</evidence>
<protein>
    <recommendedName>
        <fullName evidence="8">PKD/REJ-like domain-containing protein</fullName>
    </recommendedName>
</protein>
<organism evidence="9 10">
    <name type="scientific">Larinioides sclopetarius</name>
    <dbReference type="NCBI Taxonomy" id="280406"/>
    <lineage>
        <taxon>Eukaryota</taxon>
        <taxon>Metazoa</taxon>
        <taxon>Ecdysozoa</taxon>
        <taxon>Arthropoda</taxon>
        <taxon>Chelicerata</taxon>
        <taxon>Arachnida</taxon>
        <taxon>Araneae</taxon>
        <taxon>Araneomorphae</taxon>
        <taxon>Entelegynae</taxon>
        <taxon>Araneoidea</taxon>
        <taxon>Araneidae</taxon>
        <taxon>Larinioides</taxon>
    </lineage>
</organism>
<name>A0AAV2A562_9ARAC</name>
<dbReference type="InterPro" id="IPR046338">
    <property type="entry name" value="GAIN_dom_sf"/>
</dbReference>
<dbReference type="Pfam" id="PF01825">
    <property type="entry name" value="GPS"/>
    <property type="match status" value="1"/>
</dbReference>